<accession>A0A1N6XDG6</accession>
<dbReference type="RefSeq" id="WP_076429366.1">
    <property type="nucleotide sequence ID" value="NZ_FTMP01000012.1"/>
</dbReference>
<evidence type="ECO:0000313" key="2">
    <source>
        <dbReference type="Proteomes" id="UP000185841"/>
    </source>
</evidence>
<reference evidence="1 2" key="1">
    <citation type="submission" date="2017-01" db="EMBL/GenBank/DDBJ databases">
        <authorList>
            <person name="Mah S.A."/>
            <person name="Swanson W.J."/>
            <person name="Moy G.W."/>
            <person name="Vacquier V.D."/>
        </authorList>
    </citation>
    <scope>NUCLEOTIDE SEQUENCE [LARGE SCALE GENOMIC DNA]</scope>
    <source>
        <strain evidence="1 2">RU36E</strain>
    </source>
</reference>
<dbReference type="AlphaFoldDB" id="A0A1N6XDG6"/>
<organism evidence="1 2">
    <name type="scientific">Aquipseudomonas alcaligenes</name>
    <name type="common">Pseudomonas alcaligenes</name>
    <dbReference type="NCBI Taxonomy" id="43263"/>
    <lineage>
        <taxon>Bacteria</taxon>
        <taxon>Pseudomonadati</taxon>
        <taxon>Pseudomonadota</taxon>
        <taxon>Gammaproteobacteria</taxon>
        <taxon>Pseudomonadales</taxon>
        <taxon>Pseudomonadaceae</taxon>
        <taxon>Aquipseudomonas</taxon>
    </lineage>
</organism>
<name>A0A1N6XDG6_AQUAC</name>
<protein>
    <submittedName>
        <fullName evidence="1">Uncharacterized protein</fullName>
    </submittedName>
</protein>
<evidence type="ECO:0000313" key="1">
    <source>
        <dbReference type="EMBL" id="SIR00392.1"/>
    </source>
</evidence>
<dbReference type="EMBL" id="FTMP01000012">
    <property type="protein sequence ID" value="SIR00392.1"/>
    <property type="molecule type" value="Genomic_DNA"/>
</dbReference>
<gene>
    <name evidence="1" type="ORF">SAMN05878282_11297</name>
</gene>
<dbReference type="Proteomes" id="UP000185841">
    <property type="component" value="Unassembled WGS sequence"/>
</dbReference>
<sequence>MLKLNRCVARYHKALTDRELFFASDFAQQCATKKYLSRFQAYLDLSNYPQSELLVGLSEEDKAELKVWGDKYHQELDSHRAASVALDRERYEALCDGLKVLGEMAGKAFHQTSGPLDERINALLARADRLRRELLDGIGYVCVWDDKSYFAGPFFKHSGLTRRSMRDDMKAATEVRQGLRSVSATEYARLGFAAEVNDESR</sequence>
<proteinExistence type="predicted"/>